<dbReference type="OrthoDB" id="3192286at2"/>
<evidence type="ECO:0000256" key="2">
    <source>
        <dbReference type="ARBA" id="ARBA00023125"/>
    </source>
</evidence>
<gene>
    <name evidence="5" type="ORF">DVH02_15280</name>
</gene>
<dbReference type="PANTHER" id="PTHR44846">
    <property type="entry name" value="MANNOSYL-D-GLYCERATE TRANSPORT/METABOLISM SYSTEM REPRESSOR MNGR-RELATED"/>
    <property type="match status" value="1"/>
</dbReference>
<evidence type="ECO:0000313" key="6">
    <source>
        <dbReference type="Proteomes" id="UP000253741"/>
    </source>
</evidence>
<dbReference type="GO" id="GO:0003677">
    <property type="term" value="F:DNA binding"/>
    <property type="evidence" value="ECO:0007669"/>
    <property type="project" value="UniProtKB-KW"/>
</dbReference>
<evidence type="ECO:0000256" key="1">
    <source>
        <dbReference type="ARBA" id="ARBA00023015"/>
    </source>
</evidence>
<dbReference type="PROSITE" id="PS50949">
    <property type="entry name" value="HTH_GNTR"/>
    <property type="match status" value="1"/>
</dbReference>
<evidence type="ECO:0000256" key="3">
    <source>
        <dbReference type="ARBA" id="ARBA00023163"/>
    </source>
</evidence>
<dbReference type="RefSeq" id="WP_114624370.1">
    <property type="nucleotide sequence ID" value="NZ_QQNA01000109.1"/>
</dbReference>
<organism evidence="5 6">
    <name type="scientific">Streptomyces corynorhini</name>
    <dbReference type="NCBI Taxonomy" id="2282652"/>
    <lineage>
        <taxon>Bacteria</taxon>
        <taxon>Bacillati</taxon>
        <taxon>Actinomycetota</taxon>
        <taxon>Actinomycetes</taxon>
        <taxon>Kitasatosporales</taxon>
        <taxon>Streptomycetaceae</taxon>
        <taxon>Streptomyces</taxon>
    </lineage>
</organism>
<dbReference type="Gene3D" id="3.40.1410.10">
    <property type="entry name" value="Chorismate lyase-like"/>
    <property type="match status" value="1"/>
</dbReference>
<dbReference type="InterPro" id="IPR050679">
    <property type="entry name" value="Bact_HTH_transcr_reg"/>
</dbReference>
<dbReference type="CDD" id="cd07377">
    <property type="entry name" value="WHTH_GntR"/>
    <property type="match status" value="1"/>
</dbReference>
<dbReference type="InterPro" id="IPR011663">
    <property type="entry name" value="UTRA"/>
</dbReference>
<sequence>MALPKYDQIAADLRGKIVRGELASGQTLPSERELTDRWNVSRATVVKALDVLRQEGLVETRQGTGSTVKDRMLLARTAGERYATSLATGNIYTAGEYAEILAAELMPAPEDVATGLGIEAGAIVARRHRVTFEGERPTATSYSWFAAEVAEAAPRLLQRERVREGTTRYVEMQTGRRPRTGRDWWTSRLATGEELELLRLDGPAAVAEVRHIAYDTEGHALAYEVGVTPSGRWSRTEEYSMGD</sequence>
<keyword evidence="6" id="KW-1185">Reference proteome</keyword>
<keyword evidence="3" id="KW-0804">Transcription</keyword>
<dbReference type="SMART" id="SM00345">
    <property type="entry name" value="HTH_GNTR"/>
    <property type="match status" value="1"/>
</dbReference>
<evidence type="ECO:0000259" key="4">
    <source>
        <dbReference type="PROSITE" id="PS50949"/>
    </source>
</evidence>
<dbReference type="SUPFAM" id="SSF46785">
    <property type="entry name" value="Winged helix' DNA-binding domain"/>
    <property type="match status" value="1"/>
</dbReference>
<dbReference type="InterPro" id="IPR000524">
    <property type="entry name" value="Tscrpt_reg_HTH_GntR"/>
</dbReference>
<dbReference type="InterPro" id="IPR036388">
    <property type="entry name" value="WH-like_DNA-bd_sf"/>
</dbReference>
<dbReference type="AlphaFoldDB" id="A0A370B649"/>
<dbReference type="GO" id="GO:0045892">
    <property type="term" value="P:negative regulation of DNA-templated transcription"/>
    <property type="evidence" value="ECO:0007669"/>
    <property type="project" value="TreeGrafter"/>
</dbReference>
<dbReference type="GO" id="GO:0003700">
    <property type="term" value="F:DNA-binding transcription factor activity"/>
    <property type="evidence" value="ECO:0007669"/>
    <property type="project" value="InterPro"/>
</dbReference>
<keyword evidence="2" id="KW-0238">DNA-binding</keyword>
<dbReference type="PRINTS" id="PR00035">
    <property type="entry name" value="HTHGNTR"/>
</dbReference>
<dbReference type="SUPFAM" id="SSF64288">
    <property type="entry name" value="Chorismate lyase-like"/>
    <property type="match status" value="1"/>
</dbReference>
<proteinExistence type="predicted"/>
<dbReference type="Proteomes" id="UP000253741">
    <property type="component" value="Unassembled WGS sequence"/>
</dbReference>
<dbReference type="SMART" id="SM00866">
    <property type="entry name" value="UTRA"/>
    <property type="match status" value="1"/>
</dbReference>
<protein>
    <submittedName>
        <fullName evidence="5">GntR family transcriptional regulator</fullName>
    </submittedName>
</protein>
<name>A0A370B649_9ACTN</name>
<comment type="caution">
    <text evidence="5">The sequence shown here is derived from an EMBL/GenBank/DDBJ whole genome shotgun (WGS) entry which is preliminary data.</text>
</comment>
<keyword evidence="1" id="KW-0805">Transcription regulation</keyword>
<dbReference type="PANTHER" id="PTHR44846:SF17">
    <property type="entry name" value="GNTR-FAMILY TRANSCRIPTIONAL REGULATOR"/>
    <property type="match status" value="1"/>
</dbReference>
<accession>A0A370B649</accession>
<reference evidence="5 6" key="1">
    <citation type="submission" date="2018-07" db="EMBL/GenBank/DDBJ databases">
        <title>Streptomyces species from bats.</title>
        <authorList>
            <person name="Dunlap C."/>
        </authorList>
    </citation>
    <scope>NUCLEOTIDE SEQUENCE [LARGE SCALE GENOMIC DNA]</scope>
    <source>
        <strain evidence="5 6">AC230</strain>
    </source>
</reference>
<dbReference type="InterPro" id="IPR028978">
    <property type="entry name" value="Chorismate_lyase_/UTRA_dom_sf"/>
</dbReference>
<dbReference type="InterPro" id="IPR036390">
    <property type="entry name" value="WH_DNA-bd_sf"/>
</dbReference>
<dbReference type="EMBL" id="QQNA01000109">
    <property type="protein sequence ID" value="RDG37288.1"/>
    <property type="molecule type" value="Genomic_DNA"/>
</dbReference>
<dbReference type="Pfam" id="PF00392">
    <property type="entry name" value="GntR"/>
    <property type="match status" value="1"/>
</dbReference>
<dbReference type="Pfam" id="PF07702">
    <property type="entry name" value="UTRA"/>
    <property type="match status" value="1"/>
</dbReference>
<evidence type="ECO:0000313" key="5">
    <source>
        <dbReference type="EMBL" id="RDG37288.1"/>
    </source>
</evidence>
<feature type="domain" description="HTH gntR-type" evidence="4">
    <location>
        <begin position="3"/>
        <end position="71"/>
    </location>
</feature>
<dbReference type="Gene3D" id="1.10.10.10">
    <property type="entry name" value="Winged helix-like DNA-binding domain superfamily/Winged helix DNA-binding domain"/>
    <property type="match status" value="1"/>
</dbReference>